<dbReference type="PANTHER" id="PTHR12243">
    <property type="entry name" value="MADF DOMAIN TRANSCRIPTION FACTOR"/>
    <property type="match status" value="1"/>
</dbReference>
<dbReference type="InterPro" id="IPR004210">
    <property type="entry name" value="BESS_motif"/>
</dbReference>
<evidence type="ECO:0000259" key="4">
    <source>
        <dbReference type="PROSITE" id="PS51031"/>
    </source>
</evidence>
<dbReference type="PANTHER" id="PTHR12243:SF64">
    <property type="entry name" value="DORSAL INTERACTING PROTEIN 3-RELATED"/>
    <property type="match status" value="1"/>
</dbReference>
<dbReference type="GO" id="GO:0006357">
    <property type="term" value="P:regulation of transcription by RNA polymerase II"/>
    <property type="evidence" value="ECO:0007669"/>
    <property type="project" value="TreeGrafter"/>
</dbReference>
<accession>A0AAU9FS41</accession>
<feature type="region of interest" description="Disordered" evidence="2">
    <location>
        <begin position="311"/>
        <end position="356"/>
    </location>
</feature>
<dbReference type="PROSITE" id="PS51031">
    <property type="entry name" value="BESS"/>
    <property type="match status" value="1"/>
</dbReference>
<dbReference type="SMART" id="SM00595">
    <property type="entry name" value="MADF"/>
    <property type="match status" value="1"/>
</dbReference>
<feature type="domain" description="BESS" evidence="4">
    <location>
        <begin position="261"/>
        <end position="300"/>
    </location>
</feature>
<evidence type="ECO:0000256" key="1">
    <source>
        <dbReference type="PROSITE-ProRule" id="PRU00371"/>
    </source>
</evidence>
<organism evidence="5 6">
    <name type="scientific">Drosophila madeirensis</name>
    <name type="common">Fruit fly</name>
    <dbReference type="NCBI Taxonomy" id="30013"/>
    <lineage>
        <taxon>Eukaryota</taxon>
        <taxon>Metazoa</taxon>
        <taxon>Ecdysozoa</taxon>
        <taxon>Arthropoda</taxon>
        <taxon>Hexapoda</taxon>
        <taxon>Insecta</taxon>
        <taxon>Pterygota</taxon>
        <taxon>Neoptera</taxon>
        <taxon>Endopterygota</taxon>
        <taxon>Diptera</taxon>
        <taxon>Brachycera</taxon>
        <taxon>Muscomorpha</taxon>
        <taxon>Ephydroidea</taxon>
        <taxon>Drosophilidae</taxon>
        <taxon>Drosophila</taxon>
        <taxon>Sophophora</taxon>
    </lineage>
</organism>
<dbReference type="GO" id="GO:0003677">
    <property type="term" value="F:DNA binding"/>
    <property type="evidence" value="ECO:0007669"/>
    <property type="project" value="InterPro"/>
</dbReference>
<keyword evidence="6" id="KW-1185">Reference proteome</keyword>
<protein>
    <submittedName>
        <fullName evidence="5">TPR-containing protein</fullName>
    </submittedName>
</protein>
<feature type="compositionally biased region" description="Low complexity" evidence="2">
    <location>
        <begin position="311"/>
        <end position="343"/>
    </location>
</feature>
<dbReference type="Pfam" id="PF02944">
    <property type="entry name" value="BESS"/>
    <property type="match status" value="1"/>
</dbReference>
<dbReference type="GO" id="GO:0005634">
    <property type="term" value="C:nucleus"/>
    <property type="evidence" value="ECO:0007669"/>
    <property type="project" value="UniProtKB-SubCell"/>
</dbReference>
<feature type="region of interest" description="Disordered" evidence="2">
    <location>
        <begin position="161"/>
        <end position="186"/>
    </location>
</feature>
<keyword evidence="1" id="KW-0539">Nucleus</keyword>
<evidence type="ECO:0000313" key="6">
    <source>
        <dbReference type="Proteomes" id="UP001500889"/>
    </source>
</evidence>
<dbReference type="EMBL" id="AP029265">
    <property type="protein sequence ID" value="BFF98861.1"/>
    <property type="molecule type" value="Genomic_DNA"/>
</dbReference>
<sequence length="356" mass="40337">MDMHRLIAEVRQWPALWDSSHADHSNRLETQRLWNNVAEVLGCNVDLCRAKWKNLRCSYRRHNRRQSLSKQQPSPSPVHQWSYAEEMDFLGNMQRRDSSTNEEDDGEAKKDAASDSGMSFKRETMPADEMEADNDALMQEFQNMATPQALRRLSQSISLASAAAEERSMPQQASPSPSTSGFGFGQGLGQGLGHGIGHGLGLGMGMNIGTAMAAAAVSSCQCAKRVDEQVNFLEGLKREEQQLMQSTSQDLARCKNVLHVGDSDYNYLISFMPLMKQMTPIQNVFFRAKMGELLLQTMHQQPPVQLQQQQQQMMLQHQQQRQQQQPQQQQQQQEESQPSQMLLNQQQMALDQAELQ</sequence>
<feature type="compositionally biased region" description="Polar residues" evidence="2">
    <location>
        <begin position="344"/>
        <end position="356"/>
    </location>
</feature>
<dbReference type="AlphaFoldDB" id="A0AAU9FS41"/>
<dbReference type="PROSITE" id="PS51029">
    <property type="entry name" value="MADF"/>
    <property type="match status" value="1"/>
</dbReference>
<dbReference type="Proteomes" id="UP001500889">
    <property type="component" value="Chromosome J"/>
</dbReference>
<evidence type="ECO:0000259" key="3">
    <source>
        <dbReference type="PROSITE" id="PS51029"/>
    </source>
</evidence>
<dbReference type="InterPro" id="IPR006578">
    <property type="entry name" value="MADF-dom"/>
</dbReference>
<name>A0AAU9FS41_DROMD</name>
<proteinExistence type="predicted"/>
<feature type="domain" description="MADF" evidence="3">
    <location>
        <begin position="5"/>
        <end position="95"/>
    </location>
</feature>
<comment type="subcellular location">
    <subcellularLocation>
        <location evidence="1">Nucleus</location>
    </subcellularLocation>
</comment>
<reference evidence="5 6" key="1">
    <citation type="submission" date="2024-02" db="EMBL/GenBank/DDBJ databases">
        <title>A chromosome-level genome assembly of Drosophila madeirensis, a fruit fly species endemic to Madeira island.</title>
        <authorList>
            <person name="Tomihara K."/>
            <person name="Llopart A."/>
            <person name="Yamamoto D."/>
        </authorList>
    </citation>
    <scope>NUCLEOTIDE SEQUENCE [LARGE SCALE GENOMIC DNA]</scope>
    <source>
        <strain evidence="5 6">RF1</strain>
    </source>
</reference>
<evidence type="ECO:0000256" key="2">
    <source>
        <dbReference type="SAM" id="MobiDB-lite"/>
    </source>
</evidence>
<dbReference type="GO" id="GO:0005667">
    <property type="term" value="C:transcription regulator complex"/>
    <property type="evidence" value="ECO:0007669"/>
    <property type="project" value="TreeGrafter"/>
</dbReference>
<feature type="region of interest" description="Disordered" evidence="2">
    <location>
        <begin position="95"/>
        <end position="122"/>
    </location>
</feature>
<dbReference type="InterPro" id="IPR039353">
    <property type="entry name" value="TF_Adf1"/>
</dbReference>
<dbReference type="Pfam" id="PF10545">
    <property type="entry name" value="MADF_DNA_bdg"/>
    <property type="match status" value="1"/>
</dbReference>
<evidence type="ECO:0000313" key="5">
    <source>
        <dbReference type="EMBL" id="BFF98861.1"/>
    </source>
</evidence>
<gene>
    <name evidence="5" type="ORF">DMAD_06902</name>
</gene>